<sequence>MMAVSRRQPGGGVDRLRDMYQVAVPGAWRGEMGEECSQSEKAAPDYRMHRVSSYLHHEVRPSHRVPNTTSLEAPLVRLRCPLPSRIIIPRLQSQPCAIIPVGQVEKSSIVDRKSQLAGMPQQCPLMAPSWPPHGTFHLPGPCHPHRQCLHRDAGFVRA</sequence>
<keyword evidence="2" id="KW-1185">Reference proteome</keyword>
<dbReference type="EMBL" id="JAULSR010000009">
    <property type="protein sequence ID" value="KAK0612357.1"/>
    <property type="molecule type" value="Genomic_DNA"/>
</dbReference>
<organism evidence="1 2">
    <name type="scientific">Bombardia bombarda</name>
    <dbReference type="NCBI Taxonomy" id="252184"/>
    <lineage>
        <taxon>Eukaryota</taxon>
        <taxon>Fungi</taxon>
        <taxon>Dikarya</taxon>
        <taxon>Ascomycota</taxon>
        <taxon>Pezizomycotina</taxon>
        <taxon>Sordariomycetes</taxon>
        <taxon>Sordariomycetidae</taxon>
        <taxon>Sordariales</taxon>
        <taxon>Lasiosphaeriaceae</taxon>
        <taxon>Bombardia</taxon>
    </lineage>
</organism>
<reference evidence="1" key="1">
    <citation type="submission" date="2023-06" db="EMBL/GenBank/DDBJ databases">
        <title>Genome-scale phylogeny and comparative genomics of the fungal order Sordariales.</title>
        <authorList>
            <consortium name="Lawrence Berkeley National Laboratory"/>
            <person name="Hensen N."/>
            <person name="Bonometti L."/>
            <person name="Westerberg I."/>
            <person name="Brannstrom I.O."/>
            <person name="Guillou S."/>
            <person name="Cros-Aarteil S."/>
            <person name="Calhoun S."/>
            <person name="Haridas S."/>
            <person name="Kuo A."/>
            <person name="Mondo S."/>
            <person name="Pangilinan J."/>
            <person name="Riley R."/>
            <person name="LaButti K."/>
            <person name="Andreopoulos B."/>
            <person name="Lipzen A."/>
            <person name="Chen C."/>
            <person name="Yanf M."/>
            <person name="Daum C."/>
            <person name="Ng V."/>
            <person name="Clum A."/>
            <person name="Steindorff A."/>
            <person name="Ohm R."/>
            <person name="Martin F."/>
            <person name="Silar P."/>
            <person name="Natvig D."/>
            <person name="Lalanne C."/>
            <person name="Gautier V."/>
            <person name="Ament-velasquez S.L."/>
            <person name="Kruys A."/>
            <person name="Hutchinson M.I."/>
            <person name="Powell A.J."/>
            <person name="Barry K."/>
            <person name="Miller A.N."/>
            <person name="Grigoriev I.V."/>
            <person name="Debuchy R."/>
            <person name="Gladieux P."/>
            <person name="Thoren M.H."/>
            <person name="Johannesson H."/>
        </authorList>
    </citation>
    <scope>NUCLEOTIDE SEQUENCE</scope>
    <source>
        <strain evidence="1">SMH3391-2</strain>
    </source>
</reference>
<dbReference type="Proteomes" id="UP001174934">
    <property type="component" value="Unassembled WGS sequence"/>
</dbReference>
<name>A0AA39WAP3_9PEZI</name>
<proteinExistence type="predicted"/>
<comment type="caution">
    <text evidence="1">The sequence shown here is derived from an EMBL/GenBank/DDBJ whole genome shotgun (WGS) entry which is preliminary data.</text>
</comment>
<gene>
    <name evidence="1" type="ORF">B0T17DRAFT_404532</name>
</gene>
<accession>A0AA39WAP3</accession>
<evidence type="ECO:0000313" key="2">
    <source>
        <dbReference type="Proteomes" id="UP001174934"/>
    </source>
</evidence>
<dbReference type="AlphaFoldDB" id="A0AA39WAP3"/>
<evidence type="ECO:0000313" key="1">
    <source>
        <dbReference type="EMBL" id="KAK0612357.1"/>
    </source>
</evidence>
<protein>
    <submittedName>
        <fullName evidence="1">Uncharacterized protein</fullName>
    </submittedName>
</protein>